<proteinExistence type="predicted"/>
<name>A0A381YQG0_9ZZZZ</name>
<dbReference type="AlphaFoldDB" id="A0A381YQG0"/>
<protein>
    <recommendedName>
        <fullName evidence="1">Methyltransferase domain-containing protein</fullName>
    </recommendedName>
</protein>
<dbReference type="InterPro" id="IPR029063">
    <property type="entry name" value="SAM-dependent_MTases_sf"/>
</dbReference>
<dbReference type="Gene3D" id="3.40.50.150">
    <property type="entry name" value="Vaccinia Virus protein VP39"/>
    <property type="match status" value="1"/>
</dbReference>
<dbReference type="Pfam" id="PF13649">
    <property type="entry name" value="Methyltransf_25"/>
    <property type="match status" value="1"/>
</dbReference>
<feature type="domain" description="Methyltransferase" evidence="1">
    <location>
        <begin position="55"/>
        <end position="155"/>
    </location>
</feature>
<dbReference type="SUPFAM" id="SSF53335">
    <property type="entry name" value="S-adenosyl-L-methionine-dependent methyltransferases"/>
    <property type="match status" value="1"/>
</dbReference>
<sequence>MVATRSDPHGRHDWHSTEYVKDWIQNDVTKDESRRPMLTRMIERIPQDEDSVIRVLDVGAGYGELSLCVLKKFPKAQVVCHDFSEPMLEYARTRLTEFNDRVTYVNSDLLQSNWFALFEHPFDAVVSSIAIHNVRSPERIRGIYHEIAGLLTAGGCFLNCDLVFDNIDTHLEWLEAELKDVVVFEQDGRMATFGGFK</sequence>
<gene>
    <name evidence="2" type="ORF">METZ01_LOCUS131716</name>
</gene>
<dbReference type="CDD" id="cd02440">
    <property type="entry name" value="AdoMet_MTases"/>
    <property type="match status" value="1"/>
</dbReference>
<organism evidence="2">
    <name type="scientific">marine metagenome</name>
    <dbReference type="NCBI Taxonomy" id="408172"/>
    <lineage>
        <taxon>unclassified sequences</taxon>
        <taxon>metagenomes</taxon>
        <taxon>ecological metagenomes</taxon>
    </lineage>
</organism>
<dbReference type="EMBL" id="UINC01018716">
    <property type="protein sequence ID" value="SVA78862.1"/>
    <property type="molecule type" value="Genomic_DNA"/>
</dbReference>
<accession>A0A381YQG0</accession>
<dbReference type="InterPro" id="IPR041698">
    <property type="entry name" value="Methyltransf_25"/>
</dbReference>
<evidence type="ECO:0000313" key="2">
    <source>
        <dbReference type="EMBL" id="SVA78862.1"/>
    </source>
</evidence>
<dbReference type="PANTHER" id="PTHR43591">
    <property type="entry name" value="METHYLTRANSFERASE"/>
    <property type="match status" value="1"/>
</dbReference>
<reference evidence="2" key="1">
    <citation type="submission" date="2018-05" db="EMBL/GenBank/DDBJ databases">
        <authorList>
            <person name="Lanie J.A."/>
            <person name="Ng W.-L."/>
            <person name="Kazmierczak K.M."/>
            <person name="Andrzejewski T.M."/>
            <person name="Davidsen T.M."/>
            <person name="Wayne K.J."/>
            <person name="Tettelin H."/>
            <person name="Glass J.I."/>
            <person name="Rusch D."/>
            <person name="Podicherti R."/>
            <person name="Tsui H.-C.T."/>
            <person name="Winkler M.E."/>
        </authorList>
    </citation>
    <scope>NUCLEOTIDE SEQUENCE</scope>
</reference>
<evidence type="ECO:0000259" key="1">
    <source>
        <dbReference type="Pfam" id="PF13649"/>
    </source>
</evidence>